<dbReference type="InterPro" id="IPR002699">
    <property type="entry name" value="V_ATPase_D"/>
</dbReference>
<accession>A0ABS5AQJ3</accession>
<dbReference type="Gene3D" id="1.10.287.3240">
    <property type="match status" value="1"/>
</dbReference>
<evidence type="ECO:0000313" key="5">
    <source>
        <dbReference type="Proteomes" id="UP001519363"/>
    </source>
</evidence>
<proteinExistence type="inferred from homology"/>
<evidence type="ECO:0000313" key="4">
    <source>
        <dbReference type="EMBL" id="MBP2478845.1"/>
    </source>
</evidence>
<keyword evidence="5" id="KW-1185">Reference proteome</keyword>
<protein>
    <submittedName>
        <fullName evidence="4">V/A-type H+-transporting ATPase subunit D</fullName>
    </submittedName>
</protein>
<evidence type="ECO:0000256" key="1">
    <source>
        <dbReference type="ARBA" id="ARBA00005850"/>
    </source>
</evidence>
<comment type="similarity">
    <text evidence="1">Belongs to the V-ATPase D subunit family.</text>
</comment>
<gene>
    <name evidence="4" type="ORF">JOF53_007717</name>
</gene>
<comment type="caution">
    <text evidence="4">The sequence shown here is derived from an EMBL/GenBank/DDBJ whole genome shotgun (WGS) entry which is preliminary data.</text>
</comment>
<dbReference type="RefSeq" id="WP_086788146.1">
    <property type="nucleotide sequence ID" value="NZ_JAGIOO010000001.1"/>
</dbReference>
<organism evidence="4 5">
    <name type="scientific">Crossiella equi</name>
    <dbReference type="NCBI Taxonomy" id="130796"/>
    <lineage>
        <taxon>Bacteria</taxon>
        <taxon>Bacillati</taxon>
        <taxon>Actinomycetota</taxon>
        <taxon>Actinomycetes</taxon>
        <taxon>Pseudonocardiales</taxon>
        <taxon>Pseudonocardiaceae</taxon>
        <taxon>Crossiella</taxon>
    </lineage>
</organism>
<keyword evidence="3" id="KW-0406">Ion transport</keyword>
<dbReference type="Proteomes" id="UP001519363">
    <property type="component" value="Unassembled WGS sequence"/>
</dbReference>
<name>A0ABS5AQJ3_9PSEU</name>
<sequence>MTVRVPPGRAGRLWLRRRLATAVRATTVLERKLRTLRQEEHRLGRRARHTAERWREASAEADLWLLRSALAGGQRAVRLATTGDLAEVTITWADLLGVRCPAAGTVTPPHRPAGAAVAGGGALVRAELACREALEAAVRHAVAAEALRLVRREVGTTRQRVRALDRHCIPELRAAAARLELALEEQERAEGLARGRARGGAGTSR</sequence>
<evidence type="ECO:0000256" key="2">
    <source>
        <dbReference type="ARBA" id="ARBA00022448"/>
    </source>
</evidence>
<dbReference type="EMBL" id="JAGIOO010000001">
    <property type="protein sequence ID" value="MBP2478845.1"/>
    <property type="molecule type" value="Genomic_DNA"/>
</dbReference>
<evidence type="ECO:0000256" key="3">
    <source>
        <dbReference type="ARBA" id="ARBA00023065"/>
    </source>
</evidence>
<reference evidence="4 5" key="1">
    <citation type="submission" date="2021-03" db="EMBL/GenBank/DDBJ databases">
        <title>Sequencing the genomes of 1000 actinobacteria strains.</title>
        <authorList>
            <person name="Klenk H.-P."/>
        </authorList>
    </citation>
    <scope>NUCLEOTIDE SEQUENCE [LARGE SCALE GENOMIC DNA]</scope>
    <source>
        <strain evidence="4 5">DSM 44580</strain>
    </source>
</reference>
<keyword evidence="2" id="KW-0813">Transport</keyword>
<dbReference type="Pfam" id="PF01813">
    <property type="entry name" value="ATP-synt_D"/>
    <property type="match status" value="1"/>
</dbReference>